<feature type="region of interest" description="Disordered" evidence="1">
    <location>
        <begin position="1"/>
        <end position="20"/>
    </location>
</feature>
<sequence>MSSPADEPSANAGGIDDDDGREAMSSELGASILVAYRSIGLGTFGAAMRFAGMPLEKIALFMNSSQVTGSNQFAQSIRLTFREGPLAPYRVVGPASLVAWFMAYSVMGMSFQFFDRVLSAGLGVDPVWYGREVMDPPTTLPPGARGEDGEDGDDGDATGDTSSRRARTVAKTILAPVLAASLESVVANRAEVQRYFGPPRLAELEARLGWNPISRYLFAPAYGANVARNVIMCNTSFILTPITYKLYFPQERKSQGSLFCYGMGMNFAMNAVAITQQALWGRCLDYAAQNGGRNIDYGEVIRTSLKKEGFAAFFTVPKWFSRILMNAPVQGSLPWFYNNVLPLGEESVFKFARWASSSSSPSTSYGPGGKKQTGIISCESREMQ</sequence>
<proteinExistence type="predicted"/>
<dbReference type="Proteomes" id="UP001530315">
    <property type="component" value="Unassembled WGS sequence"/>
</dbReference>
<dbReference type="AlphaFoldDB" id="A0ABD3MZQ6"/>
<evidence type="ECO:0000256" key="1">
    <source>
        <dbReference type="SAM" id="MobiDB-lite"/>
    </source>
</evidence>
<comment type="caution">
    <text evidence="2">The sequence shown here is derived from an EMBL/GenBank/DDBJ whole genome shotgun (WGS) entry which is preliminary data.</text>
</comment>
<dbReference type="EMBL" id="JALLAZ020001703">
    <property type="protein sequence ID" value="KAL3767436.1"/>
    <property type="molecule type" value="Genomic_DNA"/>
</dbReference>
<gene>
    <name evidence="2" type="ORF">ACHAW5_004829</name>
</gene>
<evidence type="ECO:0000313" key="3">
    <source>
        <dbReference type="Proteomes" id="UP001530315"/>
    </source>
</evidence>
<evidence type="ECO:0000313" key="2">
    <source>
        <dbReference type="EMBL" id="KAL3767436.1"/>
    </source>
</evidence>
<feature type="compositionally biased region" description="Acidic residues" evidence="1">
    <location>
        <begin position="148"/>
        <end position="157"/>
    </location>
</feature>
<reference evidence="2 3" key="1">
    <citation type="submission" date="2024-10" db="EMBL/GenBank/DDBJ databases">
        <title>Updated reference genomes for cyclostephanoid diatoms.</title>
        <authorList>
            <person name="Roberts W.R."/>
            <person name="Alverson A.J."/>
        </authorList>
    </citation>
    <scope>NUCLEOTIDE SEQUENCE [LARGE SCALE GENOMIC DNA]</scope>
    <source>
        <strain evidence="2 3">AJA276-08</strain>
    </source>
</reference>
<accession>A0ABD3MZQ6</accession>
<evidence type="ECO:0008006" key="4">
    <source>
        <dbReference type="Google" id="ProtNLM"/>
    </source>
</evidence>
<name>A0ABD3MZQ6_9STRA</name>
<feature type="region of interest" description="Disordered" evidence="1">
    <location>
        <begin position="135"/>
        <end position="164"/>
    </location>
</feature>
<organism evidence="2 3">
    <name type="scientific">Stephanodiscus triporus</name>
    <dbReference type="NCBI Taxonomy" id="2934178"/>
    <lineage>
        <taxon>Eukaryota</taxon>
        <taxon>Sar</taxon>
        <taxon>Stramenopiles</taxon>
        <taxon>Ochrophyta</taxon>
        <taxon>Bacillariophyta</taxon>
        <taxon>Coscinodiscophyceae</taxon>
        <taxon>Thalassiosirophycidae</taxon>
        <taxon>Stephanodiscales</taxon>
        <taxon>Stephanodiscaceae</taxon>
        <taxon>Stephanodiscus</taxon>
    </lineage>
</organism>
<keyword evidence="3" id="KW-1185">Reference proteome</keyword>
<protein>
    <recommendedName>
        <fullName evidence="4">ADP,ATP carrier protein</fullName>
    </recommendedName>
</protein>